<dbReference type="SUPFAM" id="SSF56281">
    <property type="entry name" value="Metallo-hydrolase/oxidoreductase"/>
    <property type="match status" value="1"/>
</dbReference>
<name>A0ABV9CSK4_9ACTN</name>
<sequence>MRTRRRPFSAQRTTDMGGGVWSVPVPIPGNPLGYTLVYAVESPGGPVLVDAGWNHEDAWTALRDGLAAAGVDVREVRGVVVTHYHPDHAGLAGRVREESGAWIAMHEADAALVRLIRSMPDGSHGDFQAEMMRRAGAEADADEVRRFERPDPPAQPDRELRDGDLVDLPGRALRVVWTPGHTPGHVCLHLEGADRLFTGDHILPGITPHIGLYPYDRQDIDPLGDFIASLKRVADLGTAQALPAHEWAFAGIAARAAEIRAHHEDKLLRLRELMTECADRPLTIWQVAERMTWNRPWSELIAVQRGMAAGEAAAHLRTLESQGAVRREPGAPGDPVRFITTSH</sequence>
<organism evidence="3 4">
    <name type="scientific">Sphaerisporangium dianthi</name>
    <dbReference type="NCBI Taxonomy" id="1436120"/>
    <lineage>
        <taxon>Bacteria</taxon>
        <taxon>Bacillati</taxon>
        <taxon>Actinomycetota</taxon>
        <taxon>Actinomycetes</taxon>
        <taxon>Streptosporangiales</taxon>
        <taxon>Streptosporangiaceae</taxon>
        <taxon>Sphaerisporangium</taxon>
    </lineage>
</organism>
<evidence type="ECO:0000313" key="4">
    <source>
        <dbReference type="Proteomes" id="UP001596004"/>
    </source>
</evidence>
<dbReference type="InterPro" id="IPR036388">
    <property type="entry name" value="WH-like_DNA-bd_sf"/>
</dbReference>
<dbReference type="Gene3D" id="1.10.10.10">
    <property type="entry name" value="Winged helix-like DNA-binding domain superfamily/Winged helix DNA-binding domain"/>
    <property type="match status" value="1"/>
</dbReference>
<accession>A0ABV9CSK4</accession>
<dbReference type="EMBL" id="JBHSFP010000032">
    <property type="protein sequence ID" value="MFC4535504.1"/>
    <property type="molecule type" value="Genomic_DNA"/>
</dbReference>
<gene>
    <name evidence="3" type="ORF">ACFO60_32470</name>
</gene>
<keyword evidence="4" id="KW-1185">Reference proteome</keyword>
<feature type="domain" description="Metallo-beta-lactamase" evidence="2">
    <location>
        <begin position="34"/>
        <end position="245"/>
    </location>
</feature>
<dbReference type="InterPro" id="IPR001279">
    <property type="entry name" value="Metallo-B-lactamas"/>
</dbReference>
<reference evidence="4" key="1">
    <citation type="journal article" date="2019" name="Int. J. Syst. Evol. Microbiol.">
        <title>The Global Catalogue of Microorganisms (GCM) 10K type strain sequencing project: providing services to taxonomists for standard genome sequencing and annotation.</title>
        <authorList>
            <consortium name="The Broad Institute Genomics Platform"/>
            <consortium name="The Broad Institute Genome Sequencing Center for Infectious Disease"/>
            <person name="Wu L."/>
            <person name="Ma J."/>
        </authorList>
    </citation>
    <scope>NUCLEOTIDE SEQUENCE [LARGE SCALE GENOMIC DNA]</scope>
    <source>
        <strain evidence="4">CGMCC 4.7132</strain>
    </source>
</reference>
<evidence type="ECO:0000259" key="2">
    <source>
        <dbReference type="SMART" id="SM00849"/>
    </source>
</evidence>
<comment type="caution">
    <text evidence="3">The sequence shown here is derived from an EMBL/GenBank/DDBJ whole genome shotgun (WGS) entry which is preliminary data.</text>
</comment>
<dbReference type="PANTHER" id="PTHR42951">
    <property type="entry name" value="METALLO-BETA-LACTAMASE DOMAIN-CONTAINING"/>
    <property type="match status" value="1"/>
</dbReference>
<dbReference type="RefSeq" id="WP_380848194.1">
    <property type="nucleotide sequence ID" value="NZ_JBHSFP010000032.1"/>
</dbReference>
<feature type="region of interest" description="Disordered" evidence="1">
    <location>
        <begin position="138"/>
        <end position="162"/>
    </location>
</feature>
<dbReference type="Gene3D" id="3.60.15.10">
    <property type="entry name" value="Ribonuclease Z/Hydroxyacylglutathione hydrolase-like"/>
    <property type="match status" value="1"/>
</dbReference>
<dbReference type="InterPro" id="IPR036866">
    <property type="entry name" value="RibonucZ/Hydroxyglut_hydro"/>
</dbReference>
<dbReference type="Pfam" id="PF00753">
    <property type="entry name" value="Lactamase_B"/>
    <property type="match status" value="1"/>
</dbReference>
<evidence type="ECO:0000256" key="1">
    <source>
        <dbReference type="SAM" id="MobiDB-lite"/>
    </source>
</evidence>
<dbReference type="SMART" id="SM00849">
    <property type="entry name" value="Lactamase_B"/>
    <property type="match status" value="1"/>
</dbReference>
<dbReference type="CDD" id="cd07725">
    <property type="entry name" value="TTHA1429-like_MBL-fold"/>
    <property type="match status" value="1"/>
</dbReference>
<evidence type="ECO:0000313" key="3">
    <source>
        <dbReference type="EMBL" id="MFC4535504.1"/>
    </source>
</evidence>
<protein>
    <submittedName>
        <fullName evidence="3">MBL fold metallo-hydrolase</fullName>
    </submittedName>
</protein>
<proteinExistence type="predicted"/>
<dbReference type="InterPro" id="IPR050855">
    <property type="entry name" value="NDM-1-like"/>
</dbReference>
<dbReference type="Proteomes" id="UP001596004">
    <property type="component" value="Unassembled WGS sequence"/>
</dbReference>